<proteinExistence type="predicted"/>
<dbReference type="Proteomes" id="UP001501692">
    <property type="component" value="Unassembled WGS sequence"/>
</dbReference>
<reference evidence="2" key="1">
    <citation type="journal article" date="2019" name="Int. J. Syst. Evol. Microbiol.">
        <title>The Global Catalogue of Microorganisms (GCM) 10K type strain sequencing project: providing services to taxonomists for standard genome sequencing and annotation.</title>
        <authorList>
            <consortium name="The Broad Institute Genomics Platform"/>
            <consortium name="The Broad Institute Genome Sequencing Center for Infectious Disease"/>
            <person name="Wu L."/>
            <person name="Ma J."/>
        </authorList>
    </citation>
    <scope>NUCLEOTIDE SEQUENCE [LARGE SCALE GENOMIC DNA]</scope>
    <source>
        <strain evidence="2">JCM 18287</strain>
    </source>
</reference>
<organism evidence="1 2">
    <name type="scientific">Algibacter aquimarinus</name>
    <dbReference type="NCBI Taxonomy" id="1136748"/>
    <lineage>
        <taxon>Bacteria</taxon>
        <taxon>Pseudomonadati</taxon>
        <taxon>Bacteroidota</taxon>
        <taxon>Flavobacteriia</taxon>
        <taxon>Flavobacteriales</taxon>
        <taxon>Flavobacteriaceae</taxon>
        <taxon>Algibacter</taxon>
    </lineage>
</organism>
<sequence>MQDIPDETGEIIGIGRNGGILGERKLVRYAGVNPANGNLLYLDIDGNATESPDFDRDAVWTETNNVPEFLGSFGFDLDYKNFFLTTQFNYEVGITRFDFDYSNAIDRDDIGVFNLSQDLLRAWTPDNRITDIPSLDATNLGVIGGGASDRFIKNSDYLRLRFLQLGYNVPQKAIENSGIRSIRIFGNAENLFTWTEFRGFDPSARAGSRSYPTARIMSIGLEIGF</sequence>
<name>A0ABP9H5M9_9FLAO</name>
<gene>
    <name evidence="1" type="ORF">GCM10023315_07500</name>
</gene>
<keyword evidence="2" id="KW-1185">Reference proteome</keyword>
<evidence type="ECO:0000313" key="2">
    <source>
        <dbReference type="Proteomes" id="UP001501692"/>
    </source>
</evidence>
<dbReference type="RefSeq" id="WP_345164685.1">
    <property type="nucleotide sequence ID" value="NZ_BAABJK010000004.1"/>
</dbReference>
<evidence type="ECO:0008006" key="3">
    <source>
        <dbReference type="Google" id="ProtNLM"/>
    </source>
</evidence>
<dbReference type="EMBL" id="BAABJK010000004">
    <property type="protein sequence ID" value="GAA4961919.1"/>
    <property type="molecule type" value="Genomic_DNA"/>
</dbReference>
<dbReference type="SUPFAM" id="SSF56935">
    <property type="entry name" value="Porins"/>
    <property type="match status" value="1"/>
</dbReference>
<accession>A0ABP9H5M9</accession>
<protein>
    <recommendedName>
        <fullName evidence="3">TonB-dependent receptor-like beta-barrel domain-containing protein</fullName>
    </recommendedName>
</protein>
<evidence type="ECO:0000313" key="1">
    <source>
        <dbReference type="EMBL" id="GAA4961919.1"/>
    </source>
</evidence>
<comment type="caution">
    <text evidence="1">The sequence shown here is derived from an EMBL/GenBank/DDBJ whole genome shotgun (WGS) entry which is preliminary data.</text>
</comment>